<dbReference type="Pfam" id="PF11697">
    <property type="entry name" value="DUF3293"/>
    <property type="match status" value="1"/>
</dbReference>
<dbReference type="InterPro" id="IPR021710">
    <property type="entry name" value="DUF3293"/>
</dbReference>
<reference evidence="1 2" key="1">
    <citation type="submission" date="2019-03" db="EMBL/GenBank/DDBJ databases">
        <title>Genomic Encyclopedia of Type Strains, Phase IV (KMG-IV): sequencing the most valuable type-strain genomes for metagenomic binning, comparative biology and taxonomic classification.</title>
        <authorList>
            <person name="Goeker M."/>
        </authorList>
    </citation>
    <scope>NUCLEOTIDE SEQUENCE [LARGE SCALE GENOMIC DNA]</scope>
    <source>
        <strain evidence="1 2">DSM 21667</strain>
    </source>
</reference>
<protein>
    <submittedName>
        <fullName evidence="1">Uncharacterized protein DUF3293</fullName>
    </submittedName>
</protein>
<proteinExistence type="predicted"/>
<organism evidence="1 2">
    <name type="scientific">Tahibacter aquaticus</name>
    <dbReference type="NCBI Taxonomy" id="520092"/>
    <lineage>
        <taxon>Bacteria</taxon>
        <taxon>Pseudomonadati</taxon>
        <taxon>Pseudomonadota</taxon>
        <taxon>Gammaproteobacteria</taxon>
        <taxon>Lysobacterales</taxon>
        <taxon>Rhodanobacteraceae</taxon>
        <taxon>Tahibacter</taxon>
    </lineage>
</organism>
<gene>
    <name evidence="1" type="ORF">DFR29_107232</name>
</gene>
<comment type="caution">
    <text evidence="1">The sequence shown here is derived from an EMBL/GenBank/DDBJ whole genome shotgun (WGS) entry which is preliminary data.</text>
</comment>
<sequence length="146" mass="16076">MAIAAALLQLYRDTHFEVRLPSRAGRSCLRIGQPLPETVQAWLGDAPLCAFITAYNPFSQAQAAALNRAAQHALLRQLKNLQARWLPAVGRIPGQAWREPSLLVADLALDRIDALAWHHSQNAVVMAHRQAAVQLRIYAADGARTL</sequence>
<name>A0A4V3DM75_9GAMM</name>
<dbReference type="OrthoDB" id="1493624at2"/>
<evidence type="ECO:0000313" key="2">
    <source>
        <dbReference type="Proteomes" id="UP000295293"/>
    </source>
</evidence>
<evidence type="ECO:0000313" key="1">
    <source>
        <dbReference type="EMBL" id="TDR43219.1"/>
    </source>
</evidence>
<dbReference type="EMBL" id="SNZH01000007">
    <property type="protein sequence ID" value="TDR43219.1"/>
    <property type="molecule type" value="Genomic_DNA"/>
</dbReference>
<dbReference type="AlphaFoldDB" id="A0A4V3DM75"/>
<accession>A0A4V3DM75</accession>
<keyword evidence="2" id="KW-1185">Reference proteome</keyword>
<dbReference type="Proteomes" id="UP000295293">
    <property type="component" value="Unassembled WGS sequence"/>
</dbReference>